<accession>A0AAX2IHN2</accession>
<dbReference type="EMBL" id="FUZE01000001">
    <property type="protein sequence ID" value="SKB39188.1"/>
    <property type="molecule type" value="Genomic_DNA"/>
</dbReference>
<evidence type="ECO:0000313" key="1">
    <source>
        <dbReference type="EMBL" id="SKB39188.1"/>
    </source>
</evidence>
<name>A0AAX2IHN2_9FLAO</name>
<reference evidence="2 4" key="2">
    <citation type="submission" date="2018-06" db="EMBL/GenBank/DDBJ databases">
        <authorList>
            <consortium name="Pathogen Informatics"/>
            <person name="Doyle S."/>
        </authorList>
    </citation>
    <scope>NUCLEOTIDE SEQUENCE [LARGE SCALE GENOMIC DNA]</scope>
    <source>
        <strain evidence="2 4">NCTC11212</strain>
    </source>
</reference>
<protein>
    <submittedName>
        <fullName evidence="2">Uncharacterized protein</fullName>
    </submittedName>
</protein>
<evidence type="ECO:0000313" key="4">
    <source>
        <dbReference type="Proteomes" id="UP000251937"/>
    </source>
</evidence>
<comment type="caution">
    <text evidence="2">The sequence shown here is derived from an EMBL/GenBank/DDBJ whole genome shotgun (WGS) entry which is preliminary data.</text>
</comment>
<organism evidence="2 4">
    <name type="scientific">Chryseobacterium balustinum</name>
    <dbReference type="NCBI Taxonomy" id="246"/>
    <lineage>
        <taxon>Bacteria</taxon>
        <taxon>Pseudomonadati</taxon>
        <taxon>Bacteroidota</taxon>
        <taxon>Flavobacteriia</taxon>
        <taxon>Flavobacteriales</taxon>
        <taxon>Weeksellaceae</taxon>
        <taxon>Chryseobacterium group</taxon>
        <taxon>Chryseobacterium</taxon>
    </lineage>
</organism>
<keyword evidence="3" id="KW-1185">Reference proteome</keyword>
<proteinExistence type="predicted"/>
<evidence type="ECO:0000313" key="2">
    <source>
        <dbReference type="EMBL" id="SQA87902.1"/>
    </source>
</evidence>
<dbReference type="Proteomes" id="UP000190669">
    <property type="component" value="Unassembled WGS sequence"/>
</dbReference>
<dbReference type="KEGG" id="cbp:EB354_18985"/>
<sequence>MDLNSGAFQRQDLRLFEQTEWVIPNSGFFSKTVECDALVQNGAWFMELDAAAIMESINKGSGINPDIIGAISPSRKFALVYKGEIVAQGNRYDKAYQKALMDLRRVSYDVEKVGEILDGIINRRRIVIADDISLLEKTPEKGIKNSFLLKDEFGNYIGELVRAQEKTDKLVYSIKIKGNTEKIKLFYSFIR</sequence>
<dbReference type="EMBL" id="UAVR01000005">
    <property type="protein sequence ID" value="SQA87902.1"/>
    <property type="molecule type" value="Genomic_DNA"/>
</dbReference>
<dbReference type="AlphaFoldDB" id="A0AAX2IHN2"/>
<dbReference type="RefSeq" id="WP_079463617.1">
    <property type="nucleotide sequence ID" value="NZ_CP033934.1"/>
</dbReference>
<reference evidence="1 3" key="1">
    <citation type="submission" date="2017-02" db="EMBL/GenBank/DDBJ databases">
        <authorList>
            <person name="Varghese N."/>
            <person name="Submissions S."/>
        </authorList>
    </citation>
    <scope>NUCLEOTIDE SEQUENCE [LARGE SCALE GENOMIC DNA]</scope>
    <source>
        <strain evidence="1 3">DSM 16775</strain>
    </source>
</reference>
<gene>
    <name evidence="2" type="ORF">NCTC11212_00774</name>
    <name evidence="1" type="ORF">SAMN05421800_101363</name>
</gene>
<evidence type="ECO:0000313" key="3">
    <source>
        <dbReference type="Proteomes" id="UP000190669"/>
    </source>
</evidence>
<dbReference type="Proteomes" id="UP000251937">
    <property type="component" value="Unassembled WGS sequence"/>
</dbReference>